<organism evidence="8 9">
    <name type="scientific">Homoserinimonas aerilata</name>
    <dbReference type="NCBI Taxonomy" id="1162970"/>
    <lineage>
        <taxon>Bacteria</taxon>
        <taxon>Bacillati</taxon>
        <taxon>Actinomycetota</taxon>
        <taxon>Actinomycetes</taxon>
        <taxon>Micrococcales</taxon>
        <taxon>Microbacteriaceae</taxon>
        <taxon>Homoserinimonas</taxon>
    </lineage>
</organism>
<feature type="domain" description="NADP-dependent oxidoreductase" evidence="7">
    <location>
        <begin position="25"/>
        <end position="255"/>
    </location>
</feature>
<protein>
    <submittedName>
        <fullName evidence="8">Diketogulonate reductase-like aldo/keto reductase</fullName>
    </submittedName>
</protein>
<dbReference type="SUPFAM" id="SSF51430">
    <property type="entry name" value="NAD(P)-linked oxidoreductase"/>
    <property type="match status" value="1"/>
</dbReference>
<feature type="site" description="Lowers pKa of active site Tyr" evidence="6">
    <location>
        <position position="70"/>
    </location>
</feature>
<evidence type="ECO:0000259" key="7">
    <source>
        <dbReference type="Pfam" id="PF00248"/>
    </source>
</evidence>
<evidence type="ECO:0000256" key="5">
    <source>
        <dbReference type="PIRSR" id="PIRSR000097-2"/>
    </source>
</evidence>
<dbReference type="PIRSF" id="PIRSF000097">
    <property type="entry name" value="AKR"/>
    <property type="match status" value="1"/>
</dbReference>
<reference evidence="8 9" key="1">
    <citation type="submission" date="2019-06" db="EMBL/GenBank/DDBJ databases">
        <title>Sequencing the genomes of 1000 actinobacteria strains.</title>
        <authorList>
            <person name="Klenk H.-P."/>
        </authorList>
    </citation>
    <scope>NUCLEOTIDE SEQUENCE [LARGE SCALE GENOMIC DNA]</scope>
    <source>
        <strain evidence="8 9">DSM 26477</strain>
    </source>
</reference>
<dbReference type="RefSeq" id="WP_425459830.1">
    <property type="nucleotide sequence ID" value="NZ_VFOM01000003.1"/>
</dbReference>
<dbReference type="PROSITE" id="PS00062">
    <property type="entry name" value="ALDOKETO_REDUCTASE_2"/>
    <property type="match status" value="1"/>
</dbReference>
<dbReference type="InterPro" id="IPR036812">
    <property type="entry name" value="NAD(P)_OxRdtase_dom_sf"/>
</dbReference>
<evidence type="ECO:0000256" key="4">
    <source>
        <dbReference type="PIRSR" id="PIRSR000097-1"/>
    </source>
</evidence>
<dbReference type="Proteomes" id="UP000317998">
    <property type="component" value="Unassembled WGS sequence"/>
</dbReference>
<comment type="similarity">
    <text evidence="1">Belongs to the aldo/keto reductase family.</text>
</comment>
<dbReference type="GO" id="GO:0016616">
    <property type="term" value="F:oxidoreductase activity, acting on the CH-OH group of donors, NAD or NADP as acceptor"/>
    <property type="evidence" value="ECO:0007669"/>
    <property type="project" value="UniProtKB-ARBA"/>
</dbReference>
<dbReference type="Gene3D" id="3.20.20.100">
    <property type="entry name" value="NADP-dependent oxidoreductase domain"/>
    <property type="match status" value="1"/>
</dbReference>
<dbReference type="Pfam" id="PF00248">
    <property type="entry name" value="Aldo_ket_red"/>
    <property type="match status" value="1"/>
</dbReference>
<keyword evidence="9" id="KW-1185">Reference proteome</keyword>
<dbReference type="PRINTS" id="PR00069">
    <property type="entry name" value="ALDKETRDTASE"/>
</dbReference>
<dbReference type="InterPro" id="IPR018170">
    <property type="entry name" value="Aldo/ket_reductase_CS"/>
</dbReference>
<dbReference type="PANTHER" id="PTHR43827:SF3">
    <property type="entry name" value="NADP-DEPENDENT OXIDOREDUCTASE DOMAIN-CONTAINING PROTEIN"/>
    <property type="match status" value="1"/>
</dbReference>
<evidence type="ECO:0000313" key="8">
    <source>
        <dbReference type="EMBL" id="TQL44924.1"/>
    </source>
</evidence>
<dbReference type="InterPro" id="IPR020471">
    <property type="entry name" value="AKR"/>
</dbReference>
<keyword evidence="3" id="KW-0560">Oxidoreductase</keyword>
<sequence length="272" mass="29627">MSERRYLSDGSSIPAIGFGTNQMDTDAIASAIDVGFRMLDTAWVYGNESAVGDAIRGSGVPRDEFTVITKLPGRAHGVDEARASLTESLASLGLDHVDLYLIHWPMPRVDRYVDAWKGLIALREEGLVRSIGVSNFNPDHVLRLIEETGVAPVVDQVELHPHFIQAEQRAFAAGRGIPTMSWSPLGRRADLMADATIATIAERHGVSPAQVVVRWHIELGSVPIPRSTSAARQAENFDVFGFSLDADEVAAISRLDSGVRLWGGDPETKEEF</sequence>
<accession>A0A542YAD3</accession>
<feature type="active site" description="Proton donor" evidence="4">
    <location>
        <position position="45"/>
    </location>
</feature>
<dbReference type="EMBL" id="VFOM01000003">
    <property type="protein sequence ID" value="TQL44924.1"/>
    <property type="molecule type" value="Genomic_DNA"/>
</dbReference>
<feature type="binding site" evidence="5">
    <location>
        <position position="103"/>
    </location>
    <ligand>
        <name>substrate</name>
    </ligand>
</feature>
<gene>
    <name evidence="8" type="ORF">FB562_2331</name>
</gene>
<evidence type="ECO:0000256" key="6">
    <source>
        <dbReference type="PIRSR" id="PIRSR000097-3"/>
    </source>
</evidence>
<dbReference type="PROSITE" id="PS00063">
    <property type="entry name" value="ALDOKETO_REDUCTASE_3"/>
    <property type="match status" value="1"/>
</dbReference>
<evidence type="ECO:0000313" key="9">
    <source>
        <dbReference type="Proteomes" id="UP000317998"/>
    </source>
</evidence>
<dbReference type="InterPro" id="IPR023210">
    <property type="entry name" value="NADP_OxRdtase_dom"/>
</dbReference>
<evidence type="ECO:0000256" key="3">
    <source>
        <dbReference type="ARBA" id="ARBA00023002"/>
    </source>
</evidence>
<evidence type="ECO:0000256" key="1">
    <source>
        <dbReference type="ARBA" id="ARBA00007905"/>
    </source>
</evidence>
<dbReference type="FunFam" id="3.20.20.100:FF:000002">
    <property type="entry name" value="2,5-diketo-D-gluconic acid reductase A"/>
    <property type="match status" value="1"/>
</dbReference>
<name>A0A542YAD3_9MICO</name>
<proteinExistence type="inferred from homology"/>
<dbReference type="PANTHER" id="PTHR43827">
    <property type="entry name" value="2,5-DIKETO-D-GLUCONIC ACID REDUCTASE"/>
    <property type="match status" value="1"/>
</dbReference>
<dbReference type="AlphaFoldDB" id="A0A542YAD3"/>
<keyword evidence="2" id="KW-0521">NADP</keyword>
<comment type="caution">
    <text evidence="8">The sequence shown here is derived from an EMBL/GenBank/DDBJ whole genome shotgun (WGS) entry which is preliminary data.</text>
</comment>
<evidence type="ECO:0000256" key="2">
    <source>
        <dbReference type="ARBA" id="ARBA00022857"/>
    </source>
</evidence>